<dbReference type="Gene3D" id="3.40.630.30">
    <property type="match status" value="1"/>
</dbReference>
<keyword evidence="2" id="KW-0012">Acyltransferase</keyword>
<evidence type="ECO:0000313" key="4">
    <source>
        <dbReference type="EMBL" id="KIG13968.1"/>
    </source>
</evidence>
<dbReference type="AlphaFoldDB" id="A0A0C1ZSB0"/>
<evidence type="ECO:0000256" key="1">
    <source>
        <dbReference type="ARBA" id="ARBA00022679"/>
    </source>
</evidence>
<keyword evidence="1 4" id="KW-0808">Transferase</keyword>
<dbReference type="EMBL" id="JMCC02000083">
    <property type="protein sequence ID" value="KIG13968.1"/>
    <property type="molecule type" value="Genomic_DNA"/>
</dbReference>
<dbReference type="Proteomes" id="UP000031599">
    <property type="component" value="Unassembled WGS sequence"/>
</dbReference>
<evidence type="ECO:0000259" key="3">
    <source>
        <dbReference type="PROSITE" id="PS51186"/>
    </source>
</evidence>
<dbReference type="GO" id="GO:0016779">
    <property type="term" value="F:nucleotidyltransferase activity"/>
    <property type="evidence" value="ECO:0007669"/>
    <property type="project" value="UniProtKB-KW"/>
</dbReference>
<dbReference type="CDD" id="cd04301">
    <property type="entry name" value="NAT_SF"/>
    <property type="match status" value="1"/>
</dbReference>
<dbReference type="RefSeq" id="WP_052554630.1">
    <property type="nucleotide sequence ID" value="NZ_JMCC02000083.1"/>
</dbReference>
<comment type="caution">
    <text evidence="4">The sequence shown here is derived from an EMBL/GenBank/DDBJ whole genome shotgun (WGS) entry which is preliminary data.</text>
</comment>
<dbReference type="InterPro" id="IPR000182">
    <property type="entry name" value="GNAT_dom"/>
</dbReference>
<dbReference type="PANTHER" id="PTHR43877:SF2">
    <property type="entry name" value="AMINOALKYLPHOSPHONATE N-ACETYLTRANSFERASE-RELATED"/>
    <property type="match status" value="1"/>
</dbReference>
<evidence type="ECO:0000313" key="5">
    <source>
        <dbReference type="Proteomes" id="UP000031599"/>
    </source>
</evidence>
<evidence type="ECO:0000256" key="2">
    <source>
        <dbReference type="ARBA" id="ARBA00023315"/>
    </source>
</evidence>
<reference evidence="4 5" key="1">
    <citation type="submission" date="2014-12" db="EMBL/GenBank/DDBJ databases">
        <title>Genome assembly of Enhygromyxa salina DSM 15201.</title>
        <authorList>
            <person name="Sharma G."/>
            <person name="Subramanian S."/>
        </authorList>
    </citation>
    <scope>NUCLEOTIDE SEQUENCE [LARGE SCALE GENOMIC DNA]</scope>
    <source>
        <strain evidence="4 5">DSM 15201</strain>
    </source>
</reference>
<accession>A0A0C1ZSB0</accession>
<dbReference type="Pfam" id="PF13302">
    <property type="entry name" value="Acetyltransf_3"/>
    <property type="match status" value="1"/>
</dbReference>
<keyword evidence="4" id="KW-0548">Nucleotidyltransferase</keyword>
<dbReference type="InterPro" id="IPR016181">
    <property type="entry name" value="Acyl_CoA_acyltransferase"/>
</dbReference>
<dbReference type="PANTHER" id="PTHR43877">
    <property type="entry name" value="AMINOALKYLPHOSPHONATE N-ACETYLTRANSFERASE-RELATED-RELATED"/>
    <property type="match status" value="1"/>
</dbReference>
<proteinExistence type="predicted"/>
<dbReference type="PROSITE" id="PS51186">
    <property type="entry name" value="GNAT"/>
    <property type="match status" value="1"/>
</dbReference>
<gene>
    <name evidence="4" type="ORF">DB30_07384</name>
</gene>
<dbReference type="InterPro" id="IPR050832">
    <property type="entry name" value="Bact_Acetyltransf"/>
</dbReference>
<organism evidence="4 5">
    <name type="scientific">Enhygromyxa salina</name>
    <dbReference type="NCBI Taxonomy" id="215803"/>
    <lineage>
        <taxon>Bacteria</taxon>
        <taxon>Pseudomonadati</taxon>
        <taxon>Myxococcota</taxon>
        <taxon>Polyangia</taxon>
        <taxon>Nannocystales</taxon>
        <taxon>Nannocystaceae</taxon>
        <taxon>Enhygromyxa</taxon>
    </lineage>
</organism>
<dbReference type="GO" id="GO:0016747">
    <property type="term" value="F:acyltransferase activity, transferring groups other than amino-acyl groups"/>
    <property type="evidence" value="ECO:0007669"/>
    <property type="project" value="InterPro"/>
</dbReference>
<dbReference type="SUPFAM" id="SSF55729">
    <property type="entry name" value="Acyl-CoA N-acyltransferases (Nat)"/>
    <property type="match status" value="1"/>
</dbReference>
<feature type="domain" description="N-acetyltransferase" evidence="3">
    <location>
        <begin position="4"/>
        <end position="156"/>
    </location>
</feature>
<name>A0A0C1ZSB0_9BACT</name>
<sequence>MAELRFRPALPADAELVYRWANDPVTRAASFSNELIGWDQHLAWFTAQLGRDDRHPFVVEVDGAPVAFVRLDASAAKDGLCTISVNVAPEARGRGLGVGVLRAATPIAAGLGFAQIEALIRPDNHASQRAFVRAGYEQSASVVVNGEPALRYLEAT</sequence>
<protein>
    <submittedName>
        <fullName evidence="4">N-Acetylneuraminate cytidylyltransferase</fullName>
    </submittedName>
</protein>